<keyword evidence="3" id="KW-0479">Metal-binding</keyword>
<dbReference type="Gene3D" id="1.10.600.10">
    <property type="entry name" value="Farnesyl Diphosphate Synthase"/>
    <property type="match status" value="2"/>
</dbReference>
<dbReference type="InterPro" id="IPR050148">
    <property type="entry name" value="Terpene_synthase-like"/>
</dbReference>
<feature type="domain" description="Terpene synthase N-terminal" evidence="6">
    <location>
        <begin position="139"/>
        <end position="208"/>
    </location>
</feature>
<dbReference type="EMBL" id="JAMRDG010000001">
    <property type="protein sequence ID" value="KAJ3699734.1"/>
    <property type="molecule type" value="Genomic_DNA"/>
</dbReference>
<evidence type="ECO:0000256" key="4">
    <source>
        <dbReference type="ARBA" id="ARBA00022842"/>
    </source>
</evidence>
<accession>A0AAD5ZL98</accession>
<keyword evidence="5" id="KW-0456">Lyase</keyword>
<evidence type="ECO:0000256" key="1">
    <source>
        <dbReference type="ARBA" id="ARBA00001936"/>
    </source>
</evidence>
<dbReference type="SFLD" id="SFLDS00005">
    <property type="entry name" value="Isoprenoid_Synthase_Type_I"/>
    <property type="match status" value="1"/>
</dbReference>
<evidence type="ECO:0000256" key="3">
    <source>
        <dbReference type="ARBA" id="ARBA00022723"/>
    </source>
</evidence>
<evidence type="ECO:0000313" key="9">
    <source>
        <dbReference type="Proteomes" id="UP001210211"/>
    </source>
</evidence>
<dbReference type="GO" id="GO:0010333">
    <property type="term" value="F:terpene synthase activity"/>
    <property type="evidence" value="ECO:0007669"/>
    <property type="project" value="InterPro"/>
</dbReference>
<organism evidence="8 9">
    <name type="scientific">Rhynchospora tenuis</name>
    <dbReference type="NCBI Taxonomy" id="198213"/>
    <lineage>
        <taxon>Eukaryota</taxon>
        <taxon>Viridiplantae</taxon>
        <taxon>Streptophyta</taxon>
        <taxon>Embryophyta</taxon>
        <taxon>Tracheophyta</taxon>
        <taxon>Spermatophyta</taxon>
        <taxon>Magnoliopsida</taxon>
        <taxon>Liliopsida</taxon>
        <taxon>Poales</taxon>
        <taxon>Cyperaceae</taxon>
        <taxon>Cyperoideae</taxon>
        <taxon>Rhynchosporeae</taxon>
        <taxon>Rhynchospora</taxon>
    </lineage>
</organism>
<dbReference type="SUPFAM" id="SSF48239">
    <property type="entry name" value="Terpenoid cyclases/Protein prenyltransferases"/>
    <property type="match status" value="1"/>
</dbReference>
<comment type="cofactor">
    <cofactor evidence="1">
        <name>Mn(2+)</name>
        <dbReference type="ChEBI" id="CHEBI:29035"/>
    </cofactor>
</comment>
<protein>
    <recommendedName>
        <fullName evidence="10">Terpene synthase</fullName>
    </recommendedName>
</protein>
<proteinExistence type="predicted"/>
<dbReference type="InterPro" id="IPR008930">
    <property type="entry name" value="Terpenoid_cyclase/PrenylTrfase"/>
</dbReference>
<dbReference type="CDD" id="cd00684">
    <property type="entry name" value="Terpene_cyclase_plant_C1"/>
    <property type="match status" value="1"/>
</dbReference>
<dbReference type="Pfam" id="PF01397">
    <property type="entry name" value="Terpene_synth"/>
    <property type="match status" value="1"/>
</dbReference>
<keyword evidence="9" id="KW-1185">Reference proteome</keyword>
<dbReference type="Gene3D" id="1.50.10.130">
    <property type="entry name" value="Terpene synthase, N-terminal domain"/>
    <property type="match status" value="1"/>
</dbReference>
<reference evidence="8 9" key="1">
    <citation type="journal article" date="2022" name="Cell">
        <title>Repeat-based holocentromeres influence genome architecture and karyotype evolution.</title>
        <authorList>
            <person name="Hofstatter P.G."/>
            <person name="Thangavel G."/>
            <person name="Lux T."/>
            <person name="Neumann P."/>
            <person name="Vondrak T."/>
            <person name="Novak P."/>
            <person name="Zhang M."/>
            <person name="Costa L."/>
            <person name="Castellani M."/>
            <person name="Scott A."/>
            <person name="Toegelov H."/>
            <person name="Fuchs J."/>
            <person name="Mata-Sucre Y."/>
            <person name="Dias Y."/>
            <person name="Vanzela A.L.L."/>
            <person name="Huettel B."/>
            <person name="Almeida C.C.S."/>
            <person name="Simkova H."/>
            <person name="Souza G."/>
            <person name="Pedrosa-Harand A."/>
            <person name="Macas J."/>
            <person name="Mayer K.F.X."/>
            <person name="Houben A."/>
            <person name="Marques A."/>
        </authorList>
    </citation>
    <scope>NUCLEOTIDE SEQUENCE [LARGE SCALE GENOMIC DNA]</scope>
    <source>
        <strain evidence="8">RhyTen1mFocal</strain>
    </source>
</reference>
<dbReference type="GO" id="GO:0000287">
    <property type="term" value="F:magnesium ion binding"/>
    <property type="evidence" value="ECO:0007669"/>
    <property type="project" value="InterPro"/>
</dbReference>
<evidence type="ECO:0008006" key="10">
    <source>
        <dbReference type="Google" id="ProtNLM"/>
    </source>
</evidence>
<name>A0AAD5ZL98_9POAL</name>
<dbReference type="InterPro" id="IPR008949">
    <property type="entry name" value="Isoprenoid_synthase_dom_sf"/>
</dbReference>
<dbReference type="GO" id="GO:0016102">
    <property type="term" value="P:diterpenoid biosynthetic process"/>
    <property type="evidence" value="ECO:0007669"/>
    <property type="project" value="InterPro"/>
</dbReference>
<dbReference type="Pfam" id="PF03936">
    <property type="entry name" value="Terpene_synth_C"/>
    <property type="match status" value="1"/>
</dbReference>
<evidence type="ECO:0000256" key="5">
    <source>
        <dbReference type="ARBA" id="ARBA00023239"/>
    </source>
</evidence>
<dbReference type="PANTHER" id="PTHR31225:SF93">
    <property type="entry name" value="ALPHA-HUMULENE_(-)-(E)-BETA-CARYOPHYLLENE SYNTHASE"/>
    <property type="match status" value="1"/>
</dbReference>
<dbReference type="AlphaFoldDB" id="A0AAD5ZL98"/>
<dbReference type="InterPro" id="IPR005630">
    <property type="entry name" value="Terpene_synthase_metal-bd"/>
</dbReference>
<gene>
    <name evidence="8" type="ORF">LUZ61_003439</name>
</gene>
<keyword evidence="4" id="KW-0460">Magnesium</keyword>
<evidence type="ECO:0000313" key="8">
    <source>
        <dbReference type="EMBL" id="KAJ3699734.1"/>
    </source>
</evidence>
<evidence type="ECO:0000259" key="6">
    <source>
        <dbReference type="Pfam" id="PF01397"/>
    </source>
</evidence>
<feature type="domain" description="Terpene synthase metal-binding" evidence="7">
    <location>
        <begin position="266"/>
        <end position="503"/>
    </location>
</feature>
<comment type="caution">
    <text evidence="8">The sequence shown here is derived from an EMBL/GenBank/DDBJ whole genome shotgun (WGS) entry which is preliminary data.</text>
</comment>
<dbReference type="InterPro" id="IPR036965">
    <property type="entry name" value="Terpene_synth_N_sf"/>
</dbReference>
<dbReference type="InterPro" id="IPR001906">
    <property type="entry name" value="Terpene_synth_N"/>
</dbReference>
<dbReference type="Proteomes" id="UP001210211">
    <property type="component" value="Unassembled WGS sequence"/>
</dbReference>
<sequence length="557" mass="64662">MQSYYKFNHVQCAKTGIYRLRMPQPHHIPSIVNSKYPCSTPPYTARYLTHNKQSVSDTRPASCKTDDHYANIGRNSANYEPSVWGDFFATYAPPNLEPKERLEQMIKEQKEEVRDMLRSTTNAVELMNLVDTIQRLGIDVFYKFKDSNGSFDVKLCEDARGLLSLYNAGYLAFPEEAILDEAISFARCHLKSKANDLIPPLKKQVLRAFKTPLHRMLPRIEAMYHIQEYEEEETRNNKLLKLAKMDYNLVQRLHLEELKHLSLWYRELNLSENLRYARDRLVELFFWSLAGYFEPHYSRARIMYTKYGVVATVVDDTFDIYATYEECKLLNDAFQGWDEKAIDCLPMYLKNLYLAAINTVHGLGDELQPSEKYRIPYYIKETQILVEGYMQEIEWHAKRQAPTYDKRKIPAIDGNIGSVLLCPLLGMGEDVTEEALRWLSTFPDIVMAPMEICRYTDDAISYEREMNAGQGPTTIVCYMMEHNLTKNEAAAKFESLADESWKKLNRACLRPTNVPKEVLNRFVNMARVCTPEYLFGLSHGSTIKELIGMLFLKPFSI</sequence>
<dbReference type="InterPro" id="IPR044814">
    <property type="entry name" value="Terpene_cyclase_plant_C1"/>
</dbReference>
<evidence type="ECO:0000259" key="7">
    <source>
        <dbReference type="Pfam" id="PF03936"/>
    </source>
</evidence>
<dbReference type="InterPro" id="IPR034741">
    <property type="entry name" value="Terpene_cyclase-like_1_C"/>
</dbReference>
<dbReference type="PANTHER" id="PTHR31225">
    <property type="entry name" value="OS04G0344100 PROTEIN-RELATED"/>
    <property type="match status" value="1"/>
</dbReference>
<dbReference type="SUPFAM" id="SSF48576">
    <property type="entry name" value="Terpenoid synthases"/>
    <property type="match status" value="1"/>
</dbReference>
<dbReference type="SFLD" id="SFLDG01019">
    <property type="entry name" value="Terpene_Cyclase_Like_1_C_Termi"/>
    <property type="match status" value="1"/>
</dbReference>
<evidence type="ECO:0000256" key="2">
    <source>
        <dbReference type="ARBA" id="ARBA00001946"/>
    </source>
</evidence>
<comment type="cofactor">
    <cofactor evidence="2">
        <name>Mg(2+)</name>
        <dbReference type="ChEBI" id="CHEBI:18420"/>
    </cofactor>
</comment>